<accession>A0A1J5NMC6</accession>
<dbReference type="RefSeq" id="WP_075516494.1">
    <property type="nucleotide sequence ID" value="NZ_CP136417.1"/>
</dbReference>
<evidence type="ECO:0008006" key="4">
    <source>
        <dbReference type="Google" id="ProtNLM"/>
    </source>
</evidence>
<dbReference type="EMBL" id="MDDC01000007">
    <property type="protein sequence ID" value="OIQ59758.1"/>
    <property type="molecule type" value="Genomic_DNA"/>
</dbReference>
<keyword evidence="1" id="KW-1133">Transmembrane helix</keyword>
<keyword evidence="1" id="KW-0472">Membrane</keyword>
<keyword evidence="1" id="KW-0812">Transmembrane</keyword>
<name>A0A1J5NMC6_NEOTH</name>
<dbReference type="AlphaFoldDB" id="A0A1J5NMC6"/>
<comment type="caution">
    <text evidence="2">The sequence shown here is derived from an EMBL/GenBank/DDBJ whole genome shotgun (WGS) entry which is preliminary data.</text>
</comment>
<protein>
    <recommendedName>
        <fullName evidence="4">Flp/Fap pilin component</fullName>
    </recommendedName>
</protein>
<sequence length="63" mass="6695">MLATLKKLALEEKGSTFIESGLWIAIVVLVMATAGYNLANTMKDKFTGISNTVSNIPIPTIGP</sequence>
<organism evidence="2 3">
    <name type="scientific">Neomoorella thermoacetica</name>
    <name type="common">Clostridium thermoaceticum</name>
    <dbReference type="NCBI Taxonomy" id="1525"/>
    <lineage>
        <taxon>Bacteria</taxon>
        <taxon>Bacillati</taxon>
        <taxon>Bacillota</taxon>
        <taxon>Clostridia</taxon>
        <taxon>Neomoorellales</taxon>
        <taxon>Neomoorellaceae</taxon>
        <taxon>Neomoorella</taxon>
    </lineage>
</organism>
<evidence type="ECO:0000256" key="1">
    <source>
        <dbReference type="SAM" id="Phobius"/>
    </source>
</evidence>
<feature type="transmembrane region" description="Helical" evidence="1">
    <location>
        <begin position="20"/>
        <end position="39"/>
    </location>
</feature>
<evidence type="ECO:0000313" key="3">
    <source>
        <dbReference type="Proteomes" id="UP000182811"/>
    </source>
</evidence>
<evidence type="ECO:0000313" key="2">
    <source>
        <dbReference type="EMBL" id="OIQ59758.1"/>
    </source>
</evidence>
<reference evidence="2 3" key="1">
    <citation type="submission" date="2016-08" db="EMBL/GenBank/DDBJ databases">
        <title>Genome-based comparison of Moorella thermoacetic strains.</title>
        <authorList>
            <person name="Poehlein A."/>
            <person name="Bengelsdorf F.R."/>
            <person name="Esser C."/>
            <person name="Duerre P."/>
            <person name="Daniel R."/>
        </authorList>
    </citation>
    <scope>NUCLEOTIDE SEQUENCE [LARGE SCALE GENOMIC DNA]</scope>
    <source>
        <strain evidence="2 3">DSM 21394</strain>
    </source>
</reference>
<gene>
    <name evidence="2" type="ORF">MOTE_10140</name>
</gene>
<dbReference type="Proteomes" id="UP000182811">
    <property type="component" value="Unassembled WGS sequence"/>
</dbReference>
<proteinExistence type="predicted"/>